<proteinExistence type="predicted"/>
<dbReference type="AlphaFoldDB" id="A0A433QPD6"/>
<organism evidence="1 2">
    <name type="scientific">Jimgerdemannia flammicorona</name>
    <dbReference type="NCBI Taxonomy" id="994334"/>
    <lineage>
        <taxon>Eukaryota</taxon>
        <taxon>Fungi</taxon>
        <taxon>Fungi incertae sedis</taxon>
        <taxon>Mucoromycota</taxon>
        <taxon>Mucoromycotina</taxon>
        <taxon>Endogonomycetes</taxon>
        <taxon>Endogonales</taxon>
        <taxon>Endogonaceae</taxon>
        <taxon>Jimgerdemannia</taxon>
    </lineage>
</organism>
<name>A0A433QPD6_9FUNG</name>
<comment type="caution">
    <text evidence="1">The sequence shown here is derived from an EMBL/GenBank/DDBJ whole genome shotgun (WGS) entry which is preliminary data.</text>
</comment>
<evidence type="ECO:0000313" key="1">
    <source>
        <dbReference type="EMBL" id="RUS31634.1"/>
    </source>
</evidence>
<sequence>MGKTNYYEIVTHPHPSLYHYDCKTRSREPFHAKPISTTESRLIMMEYETKALEDKTYVLYDAVCWVDSFCLILPLIPASHFPSPTQVTLNSTSGHADAHKISLELAKSIRLDAFNKGIRSTSAQQAGLVITAVDILNDLIHQRPVQYYIVAAKNFYYSATLSWP</sequence>
<accession>A0A433QPD6</accession>
<evidence type="ECO:0000313" key="2">
    <source>
        <dbReference type="Proteomes" id="UP000274822"/>
    </source>
</evidence>
<dbReference type="EMBL" id="RBNJ01002747">
    <property type="protein sequence ID" value="RUS31634.1"/>
    <property type="molecule type" value="Genomic_DNA"/>
</dbReference>
<dbReference type="Proteomes" id="UP000274822">
    <property type="component" value="Unassembled WGS sequence"/>
</dbReference>
<keyword evidence="2" id="KW-1185">Reference proteome</keyword>
<reference evidence="1 2" key="1">
    <citation type="journal article" date="2018" name="New Phytol.">
        <title>Phylogenomics of Endogonaceae and evolution of mycorrhizas within Mucoromycota.</title>
        <authorList>
            <person name="Chang Y."/>
            <person name="Desiro A."/>
            <person name="Na H."/>
            <person name="Sandor L."/>
            <person name="Lipzen A."/>
            <person name="Clum A."/>
            <person name="Barry K."/>
            <person name="Grigoriev I.V."/>
            <person name="Martin F.M."/>
            <person name="Stajich J.E."/>
            <person name="Smith M.E."/>
            <person name="Bonito G."/>
            <person name="Spatafora J.W."/>
        </authorList>
    </citation>
    <scope>NUCLEOTIDE SEQUENCE [LARGE SCALE GENOMIC DNA]</scope>
    <source>
        <strain evidence="1 2">AD002</strain>
    </source>
</reference>
<protein>
    <submittedName>
        <fullName evidence="1">Uncharacterized protein</fullName>
    </submittedName>
</protein>
<gene>
    <name evidence="1" type="ORF">BC938DRAFT_477391</name>
</gene>